<reference evidence="2 3" key="1">
    <citation type="submission" date="2021-11" db="EMBL/GenBank/DDBJ databases">
        <title>Black yeast isolated from Biological Soil Crust.</title>
        <authorList>
            <person name="Kurbessoian T."/>
        </authorList>
    </citation>
    <scope>NUCLEOTIDE SEQUENCE [LARGE SCALE GENOMIC DNA]</scope>
    <source>
        <strain evidence="2 3">CCFEE 5522</strain>
    </source>
</reference>
<dbReference type="EMBL" id="JAVFHQ010000034">
    <property type="protein sequence ID" value="KAK4543231.1"/>
    <property type="molecule type" value="Genomic_DNA"/>
</dbReference>
<organism evidence="2 3">
    <name type="scientific">Oleoguttula mirabilis</name>
    <dbReference type="NCBI Taxonomy" id="1507867"/>
    <lineage>
        <taxon>Eukaryota</taxon>
        <taxon>Fungi</taxon>
        <taxon>Dikarya</taxon>
        <taxon>Ascomycota</taxon>
        <taxon>Pezizomycotina</taxon>
        <taxon>Dothideomycetes</taxon>
        <taxon>Dothideomycetidae</taxon>
        <taxon>Mycosphaerellales</taxon>
        <taxon>Teratosphaeriaceae</taxon>
        <taxon>Oleoguttula</taxon>
    </lineage>
</organism>
<evidence type="ECO:0000313" key="3">
    <source>
        <dbReference type="Proteomes" id="UP001324427"/>
    </source>
</evidence>
<protein>
    <submittedName>
        <fullName evidence="2">Uncharacterized protein</fullName>
    </submittedName>
</protein>
<proteinExistence type="predicted"/>
<feature type="region of interest" description="Disordered" evidence="1">
    <location>
        <begin position="297"/>
        <end position="321"/>
    </location>
</feature>
<feature type="region of interest" description="Disordered" evidence="1">
    <location>
        <begin position="140"/>
        <end position="166"/>
    </location>
</feature>
<gene>
    <name evidence="2" type="ORF">LTR36_005781</name>
</gene>
<dbReference type="Gene3D" id="6.10.250.2790">
    <property type="match status" value="1"/>
</dbReference>
<accession>A0AAV9JFF7</accession>
<comment type="caution">
    <text evidence="2">The sequence shown here is derived from an EMBL/GenBank/DDBJ whole genome shotgun (WGS) entry which is preliminary data.</text>
</comment>
<sequence>MAVSATRPAVSAQLEPRSRYVADSTIQAFLQPDFDPADYLNSTLPALSASSSARSAQNTPYGRAVPLPELSSQLQTLLSQLNAQTTRLSNTLTQLTDEILRSGGRLAYEVEVLRGDTGALTDALDHGLKKEIELLVPQVASQADRSPEAHGSGPVEATEEGRNEPEYLGNLRALTAVRSRLDGVIKVFGDAMAWPVAPSELPSGVASSLISVSAPEFDAETRSREEKAKEYAEKLRNEINEMVGSGNDMPGLEAAATRLDELQQLAEVWKGTAEAPARLKLLESMQKPIEERQKLLERAGQSRRPAASPSRVADYRFGNPDASRAASEGGYGFLSNLRKLKDDMYLD</sequence>
<dbReference type="Proteomes" id="UP001324427">
    <property type="component" value="Unassembled WGS sequence"/>
</dbReference>
<name>A0AAV9JFF7_9PEZI</name>
<keyword evidence="3" id="KW-1185">Reference proteome</keyword>
<evidence type="ECO:0000256" key="1">
    <source>
        <dbReference type="SAM" id="MobiDB-lite"/>
    </source>
</evidence>
<dbReference type="AlphaFoldDB" id="A0AAV9JFF7"/>
<evidence type="ECO:0000313" key="2">
    <source>
        <dbReference type="EMBL" id="KAK4543231.1"/>
    </source>
</evidence>